<sequence length="192" mass="21921">MKKFHVLAVATWCLLAVTSASAQKIDTAAIHRAWMAYMTPGPEHDRLAKMNGDWSCEITFWKAPGTPPEKTTGTCSNSMVMGGRYQEGRVVSQMEGRSFEGLSTTAYDNSRKMFINTWIDNMGTGIMMLDGKWDPTISGIVYTGKYHDPISHKMMDIRQVYKFQDDNNYTLEAYRMMNGKEVKDMEVKFKRK</sequence>
<dbReference type="AlphaFoldDB" id="A0A365XV31"/>
<dbReference type="Proteomes" id="UP000253410">
    <property type="component" value="Unassembled WGS sequence"/>
</dbReference>
<keyword evidence="3" id="KW-1185">Reference proteome</keyword>
<organism evidence="2 3">
    <name type="scientific">Chitinophaga flava</name>
    <dbReference type="NCBI Taxonomy" id="2259036"/>
    <lineage>
        <taxon>Bacteria</taxon>
        <taxon>Pseudomonadati</taxon>
        <taxon>Bacteroidota</taxon>
        <taxon>Chitinophagia</taxon>
        <taxon>Chitinophagales</taxon>
        <taxon>Chitinophagaceae</taxon>
        <taxon>Chitinophaga</taxon>
    </lineage>
</organism>
<evidence type="ECO:0000313" key="3">
    <source>
        <dbReference type="Proteomes" id="UP000253410"/>
    </source>
</evidence>
<reference evidence="2 3" key="1">
    <citation type="submission" date="2018-05" db="EMBL/GenBank/DDBJ databases">
        <title>Chitinophaga sp. K3CV102501T nov., isolated from isolated from a monsoon evergreen broad-leaved forest soil.</title>
        <authorList>
            <person name="Lv Y."/>
        </authorList>
    </citation>
    <scope>NUCLEOTIDE SEQUENCE [LARGE SCALE GENOMIC DNA]</scope>
    <source>
        <strain evidence="2 3">GDMCC 1.1325</strain>
    </source>
</reference>
<dbReference type="EMBL" id="QFFJ01000002">
    <property type="protein sequence ID" value="RBL90212.1"/>
    <property type="molecule type" value="Genomic_DNA"/>
</dbReference>
<dbReference type="InterPro" id="IPR011473">
    <property type="entry name" value="DUF1579"/>
</dbReference>
<dbReference type="OrthoDB" id="277821at2"/>
<dbReference type="Pfam" id="PF07617">
    <property type="entry name" value="DUF1579"/>
    <property type="match status" value="1"/>
</dbReference>
<evidence type="ECO:0008006" key="4">
    <source>
        <dbReference type="Google" id="ProtNLM"/>
    </source>
</evidence>
<feature type="chain" id="PRO_5016637930" description="DUF1579 domain-containing protein" evidence="1">
    <location>
        <begin position="23"/>
        <end position="192"/>
    </location>
</feature>
<comment type="caution">
    <text evidence="2">The sequence shown here is derived from an EMBL/GenBank/DDBJ whole genome shotgun (WGS) entry which is preliminary data.</text>
</comment>
<evidence type="ECO:0000256" key="1">
    <source>
        <dbReference type="SAM" id="SignalP"/>
    </source>
</evidence>
<protein>
    <recommendedName>
        <fullName evidence="4">DUF1579 domain-containing protein</fullName>
    </recommendedName>
</protein>
<proteinExistence type="predicted"/>
<name>A0A365XV31_9BACT</name>
<accession>A0A365XV31</accession>
<evidence type="ECO:0000313" key="2">
    <source>
        <dbReference type="EMBL" id="RBL90212.1"/>
    </source>
</evidence>
<dbReference type="RefSeq" id="WP_113618963.1">
    <property type="nucleotide sequence ID" value="NZ_QFFJ01000002.1"/>
</dbReference>
<keyword evidence="1" id="KW-0732">Signal</keyword>
<feature type="signal peptide" evidence="1">
    <location>
        <begin position="1"/>
        <end position="22"/>
    </location>
</feature>
<gene>
    <name evidence="2" type="ORF">DF182_27490</name>
</gene>